<reference evidence="1" key="1">
    <citation type="submission" date="2021-05" db="EMBL/GenBank/DDBJ databases">
        <authorList>
            <person name="Pan Q."/>
            <person name="Jouanno E."/>
            <person name="Zahm M."/>
            <person name="Klopp C."/>
            <person name="Cabau C."/>
            <person name="Louis A."/>
            <person name="Berthelot C."/>
            <person name="Parey E."/>
            <person name="Roest Crollius H."/>
            <person name="Montfort J."/>
            <person name="Robinson-Rechavi M."/>
            <person name="Bouchez O."/>
            <person name="Lampietro C."/>
            <person name="Lopez Roques C."/>
            <person name="Donnadieu C."/>
            <person name="Postlethwait J."/>
            <person name="Bobe J."/>
            <person name="Dillon D."/>
            <person name="Chandos A."/>
            <person name="von Hippel F."/>
            <person name="Guiguen Y."/>
        </authorList>
    </citation>
    <scope>NUCLEOTIDE SEQUENCE</scope>
    <source>
        <strain evidence="1">YG-Jan2019</strain>
    </source>
</reference>
<accession>A0ACC2FLF8</accession>
<organism evidence="1 2">
    <name type="scientific">Dallia pectoralis</name>
    <name type="common">Alaska blackfish</name>
    <dbReference type="NCBI Taxonomy" id="75939"/>
    <lineage>
        <taxon>Eukaryota</taxon>
        <taxon>Metazoa</taxon>
        <taxon>Chordata</taxon>
        <taxon>Craniata</taxon>
        <taxon>Vertebrata</taxon>
        <taxon>Euteleostomi</taxon>
        <taxon>Actinopterygii</taxon>
        <taxon>Neopterygii</taxon>
        <taxon>Teleostei</taxon>
        <taxon>Protacanthopterygii</taxon>
        <taxon>Esociformes</taxon>
        <taxon>Umbridae</taxon>
        <taxon>Dallia</taxon>
    </lineage>
</organism>
<name>A0ACC2FLF8_DALPE</name>
<protein>
    <submittedName>
        <fullName evidence="1">Uncharacterized protein</fullName>
    </submittedName>
</protein>
<comment type="caution">
    <text evidence="1">The sequence shown here is derived from an EMBL/GenBank/DDBJ whole genome shotgun (WGS) entry which is preliminary data.</text>
</comment>
<evidence type="ECO:0000313" key="1">
    <source>
        <dbReference type="EMBL" id="KAJ7992161.1"/>
    </source>
</evidence>
<dbReference type="Proteomes" id="UP001157502">
    <property type="component" value="Chromosome 25"/>
</dbReference>
<gene>
    <name evidence="1" type="ORF">DPEC_G00275660</name>
</gene>
<proteinExistence type="predicted"/>
<evidence type="ECO:0000313" key="2">
    <source>
        <dbReference type="Proteomes" id="UP001157502"/>
    </source>
</evidence>
<keyword evidence="2" id="KW-1185">Reference proteome</keyword>
<sequence length="362" mass="42084">MFPFLKVKPLVFVFVIVACIWYSDKLFNWTSLTFERYCENAANPSNKELQNPRIFFTNRFGRWNTSKIWAMDTTQKVSYKQPSVLKGRTDIVTVTPWLAPIVWEGTFDPQVIDNIFKNLKLTVATTVFAVGKYVKFLQDFFDTAEKHFMVDFNVHYYVFTDRPADMPLTNLKPGRRLTVIPVPTLDRWQEISARRMAYIRDAIVQNISKEADYVFCLDVDSKFHARFGAEALGDLVAVIHPGYYEKTHRDQFPYERRPDSTAYIPLGQGDFYYGGALFGGLVGNVLNLSTECDVRFQEDAKNKIEAAWQEESHLNRYLFLNKPTKVLSSEYLWQDFKARTKEVKVLRFSGVIKNYGEVRPNL</sequence>
<dbReference type="EMBL" id="CM055752">
    <property type="protein sequence ID" value="KAJ7992161.1"/>
    <property type="molecule type" value="Genomic_DNA"/>
</dbReference>